<comment type="caution">
    <text evidence="1">The sequence shown here is derived from an EMBL/GenBank/DDBJ whole genome shotgun (WGS) entry which is preliminary data.</text>
</comment>
<gene>
    <name evidence="1" type="ORF">A5707_19390</name>
</gene>
<organism evidence="1 2">
    <name type="scientific">Mycobacterium kyorinense</name>
    <dbReference type="NCBI Taxonomy" id="487514"/>
    <lineage>
        <taxon>Bacteria</taxon>
        <taxon>Bacillati</taxon>
        <taxon>Actinomycetota</taxon>
        <taxon>Actinomycetes</taxon>
        <taxon>Mycobacteriales</taxon>
        <taxon>Mycobacteriaceae</taxon>
        <taxon>Mycobacterium</taxon>
    </lineage>
</organism>
<sequence>MSVASFELVDIDYDQTGFGELHAVPDLKAQLPRTARIARRIPGPDRDDYFSAIFTEPVKYHPSAQFDWDRPQPEFIAVDDVGQFVWVPAIVIASLQAGTRIHAGMKNFPVYVAYIVDNTAGLDEQLDFAKCDSIGWGTINAVDDPQGLESRSG</sequence>
<accession>A0A1A2ZDA8</accession>
<protein>
    <submittedName>
        <fullName evidence="1">Uncharacterized protein</fullName>
    </submittedName>
</protein>
<dbReference type="EMBL" id="LZKJ01000087">
    <property type="protein sequence ID" value="OBI47447.1"/>
    <property type="molecule type" value="Genomic_DNA"/>
</dbReference>
<dbReference type="AlphaFoldDB" id="A0A1A2ZDA8"/>
<evidence type="ECO:0000313" key="2">
    <source>
        <dbReference type="Proteomes" id="UP000093592"/>
    </source>
</evidence>
<dbReference type="Proteomes" id="UP000093592">
    <property type="component" value="Unassembled WGS sequence"/>
</dbReference>
<reference evidence="2" key="1">
    <citation type="submission" date="2016-06" db="EMBL/GenBank/DDBJ databases">
        <authorList>
            <person name="Sutton G."/>
            <person name="Brinkac L."/>
            <person name="Sanka R."/>
            <person name="Adams M."/>
            <person name="Lau E."/>
            <person name="Sam S."/>
            <person name="Sreng N."/>
            <person name="Him V."/>
            <person name="Kerleguer A."/>
            <person name="Cheng S."/>
        </authorList>
    </citation>
    <scope>NUCLEOTIDE SEQUENCE [LARGE SCALE GENOMIC DNA]</scope>
    <source>
        <strain evidence="2">E861</strain>
    </source>
</reference>
<proteinExistence type="predicted"/>
<evidence type="ECO:0000313" key="1">
    <source>
        <dbReference type="EMBL" id="OBI47447.1"/>
    </source>
</evidence>
<name>A0A1A2ZDA8_9MYCO</name>